<dbReference type="Proteomes" id="UP001310594">
    <property type="component" value="Unassembled WGS sequence"/>
</dbReference>
<comment type="caution">
    <text evidence="1">The sequence shown here is derived from an EMBL/GenBank/DDBJ whole genome shotgun (WGS) entry which is preliminary data.</text>
</comment>
<organism evidence="1 2">
    <name type="scientific">Elasticomyces elasticus</name>
    <dbReference type="NCBI Taxonomy" id="574655"/>
    <lineage>
        <taxon>Eukaryota</taxon>
        <taxon>Fungi</taxon>
        <taxon>Dikarya</taxon>
        <taxon>Ascomycota</taxon>
        <taxon>Pezizomycotina</taxon>
        <taxon>Dothideomycetes</taxon>
        <taxon>Dothideomycetidae</taxon>
        <taxon>Mycosphaerellales</taxon>
        <taxon>Teratosphaeriaceae</taxon>
        <taxon>Elasticomyces</taxon>
    </lineage>
</organism>
<protein>
    <submittedName>
        <fullName evidence="1">Uncharacterized protein</fullName>
    </submittedName>
</protein>
<reference evidence="1" key="1">
    <citation type="submission" date="2023-08" db="EMBL/GenBank/DDBJ databases">
        <title>Black Yeasts Isolated from many extreme environments.</title>
        <authorList>
            <person name="Coleine C."/>
            <person name="Stajich J.E."/>
            <person name="Selbmann L."/>
        </authorList>
    </citation>
    <scope>NUCLEOTIDE SEQUENCE</scope>
    <source>
        <strain evidence="1">CCFEE 5810</strain>
    </source>
</reference>
<accession>A0AAN7W094</accession>
<dbReference type="EMBL" id="JAVRQU010000026">
    <property type="protein sequence ID" value="KAK5690222.1"/>
    <property type="molecule type" value="Genomic_DNA"/>
</dbReference>
<name>A0AAN7W094_9PEZI</name>
<proteinExistence type="predicted"/>
<dbReference type="AlphaFoldDB" id="A0AAN7W094"/>
<evidence type="ECO:0000313" key="1">
    <source>
        <dbReference type="EMBL" id="KAK5690222.1"/>
    </source>
</evidence>
<gene>
    <name evidence="1" type="ORF">LTR97_012410</name>
</gene>
<sequence length="286" mass="32895">MATRRSKRANGEKLSDNFAEVEFQTRRQLYLERRVAREEKHAHVTCKFTIFDLLPELRAQIYTFAIEADRPRSLGHLARWCRLSQDPPHAHGQFQVPSLAMVSKQVRAEMLPIFFSECVFQIHCNSNYRDIKALDILAEQDALPTGIFVNEPNEYMKTVHDFSGLIIDLYLVKPLLLGIRKRDHVGTFRNIEPLVGGPRLMATETEVERTETSSIVINVPTASKLRPRIRFVDPRGGSRRPDELGVVRAKTAARAHKIAETRENFLGYTIQDLEAIVMELRYWPDV</sequence>
<evidence type="ECO:0000313" key="2">
    <source>
        <dbReference type="Proteomes" id="UP001310594"/>
    </source>
</evidence>